<dbReference type="InterPro" id="IPR013785">
    <property type="entry name" value="Aldolase_TIM"/>
</dbReference>
<dbReference type="NCBIfam" id="TIGR03966">
    <property type="entry name" value="actino_HemFlav"/>
    <property type="match status" value="1"/>
</dbReference>
<protein>
    <submittedName>
        <fullName evidence="7">Mycofactocin biosynthesis FMN-dependent deaminase MftD</fullName>
    </submittedName>
</protein>
<dbReference type="Proteomes" id="UP001500618">
    <property type="component" value="Unassembled WGS sequence"/>
</dbReference>
<dbReference type="InterPro" id="IPR037396">
    <property type="entry name" value="FMN_HAD"/>
</dbReference>
<keyword evidence="4" id="KW-0560">Oxidoreductase</keyword>
<dbReference type="Gene3D" id="3.20.20.70">
    <property type="entry name" value="Aldolase class I"/>
    <property type="match status" value="1"/>
</dbReference>
<dbReference type="RefSeq" id="WP_425552022.1">
    <property type="nucleotide sequence ID" value="NZ_BAAANY010000043.1"/>
</dbReference>
<accession>A0ABP4VBL9</accession>
<proteinExistence type="inferred from homology"/>
<dbReference type="SUPFAM" id="SSF51395">
    <property type="entry name" value="FMN-linked oxidoreductases"/>
    <property type="match status" value="1"/>
</dbReference>
<comment type="caution">
    <text evidence="7">The sequence shown here is derived from an EMBL/GenBank/DDBJ whole genome shotgun (WGS) entry which is preliminary data.</text>
</comment>
<evidence type="ECO:0000313" key="7">
    <source>
        <dbReference type="EMBL" id="GAA1719114.1"/>
    </source>
</evidence>
<evidence type="ECO:0000256" key="4">
    <source>
        <dbReference type="ARBA" id="ARBA00023002"/>
    </source>
</evidence>
<keyword evidence="8" id="KW-1185">Reference proteome</keyword>
<evidence type="ECO:0000256" key="3">
    <source>
        <dbReference type="ARBA" id="ARBA00022643"/>
    </source>
</evidence>
<comment type="similarity">
    <text evidence="5">Belongs to the FMN-dependent alpha-hydroxy acid dehydrogenase family.</text>
</comment>
<comment type="cofactor">
    <cofactor evidence="1">
        <name>FMN</name>
        <dbReference type="ChEBI" id="CHEBI:58210"/>
    </cofactor>
</comment>
<organism evidence="7 8">
    <name type="scientific">Fodinicola feengrottensis</name>
    <dbReference type="NCBI Taxonomy" id="435914"/>
    <lineage>
        <taxon>Bacteria</taxon>
        <taxon>Bacillati</taxon>
        <taxon>Actinomycetota</taxon>
        <taxon>Actinomycetes</taxon>
        <taxon>Mycobacteriales</taxon>
        <taxon>Fodinicola</taxon>
    </lineage>
</organism>
<name>A0ABP4VBL9_9ACTN</name>
<gene>
    <name evidence="7" type="primary">mftD</name>
    <name evidence="7" type="ORF">GCM10009765_79380</name>
</gene>
<sequence length="390" mass="41627">MSNAWFETVAEARRRARRRLPKSVYGALVAGSERGTTLTDNLAAFGELGFAPHVAGLPAQRDLSTTVLGQRIELPVILSPTGVQAVHPDGEVAVARAAAARGTALGLSSFASKPIEEVVAANPRTFFQIYWSGSKDQLLQRLERARAAGAAGVIVTLDWSFSHGRDWGSPAIPEKVDFRTMLRYAPEAITHPRWLAAYAKTRRVPDLTVPNMGVPGQPAPTFFGAYGEWMNTALPSWADVRWLRQQWDGPFLLKGITRIDDARQAVDAGVSAISVSNHGGNNLDGTPATIRVLPSIAEAVGDQIEVLLDGGVRRGSDVVKALALGARAVLIGRAYLWGLAANGQAGVENVLDILRGGIDSALLGLGRSSVHDLTSDDVVVPPNFLRRLGA</sequence>
<evidence type="ECO:0000256" key="2">
    <source>
        <dbReference type="ARBA" id="ARBA00022630"/>
    </source>
</evidence>
<dbReference type="InterPro" id="IPR023989">
    <property type="entry name" value="MftD"/>
</dbReference>
<dbReference type="PANTHER" id="PTHR10578:SF107">
    <property type="entry name" value="2-HYDROXYACID OXIDASE 1"/>
    <property type="match status" value="1"/>
</dbReference>
<dbReference type="Pfam" id="PF01070">
    <property type="entry name" value="FMN_dh"/>
    <property type="match status" value="1"/>
</dbReference>
<dbReference type="CDD" id="cd02809">
    <property type="entry name" value="alpha_hydroxyacid_oxid_FMN"/>
    <property type="match status" value="1"/>
</dbReference>
<keyword evidence="2" id="KW-0285">Flavoprotein</keyword>
<dbReference type="PIRSF" id="PIRSF000138">
    <property type="entry name" value="Al-hdrx_acd_dh"/>
    <property type="match status" value="1"/>
</dbReference>
<feature type="domain" description="FMN hydroxy acid dehydrogenase" evidence="6">
    <location>
        <begin position="1"/>
        <end position="383"/>
    </location>
</feature>
<dbReference type="PANTHER" id="PTHR10578">
    <property type="entry name" value="S -2-HYDROXY-ACID OXIDASE-RELATED"/>
    <property type="match status" value="1"/>
</dbReference>
<dbReference type="InterPro" id="IPR012133">
    <property type="entry name" value="Alpha-hydoxy_acid_DH_FMN"/>
</dbReference>
<evidence type="ECO:0000256" key="1">
    <source>
        <dbReference type="ARBA" id="ARBA00001917"/>
    </source>
</evidence>
<evidence type="ECO:0000259" key="6">
    <source>
        <dbReference type="PROSITE" id="PS51349"/>
    </source>
</evidence>
<evidence type="ECO:0000256" key="5">
    <source>
        <dbReference type="ARBA" id="ARBA00024042"/>
    </source>
</evidence>
<reference evidence="8" key="1">
    <citation type="journal article" date="2019" name="Int. J. Syst. Evol. Microbiol.">
        <title>The Global Catalogue of Microorganisms (GCM) 10K type strain sequencing project: providing services to taxonomists for standard genome sequencing and annotation.</title>
        <authorList>
            <consortium name="The Broad Institute Genomics Platform"/>
            <consortium name="The Broad Institute Genome Sequencing Center for Infectious Disease"/>
            <person name="Wu L."/>
            <person name="Ma J."/>
        </authorList>
    </citation>
    <scope>NUCLEOTIDE SEQUENCE [LARGE SCALE GENOMIC DNA]</scope>
    <source>
        <strain evidence="8">JCM 14718</strain>
    </source>
</reference>
<dbReference type="EMBL" id="BAAANY010000043">
    <property type="protein sequence ID" value="GAA1719114.1"/>
    <property type="molecule type" value="Genomic_DNA"/>
</dbReference>
<dbReference type="InterPro" id="IPR000262">
    <property type="entry name" value="FMN-dep_DH"/>
</dbReference>
<keyword evidence="3" id="KW-0288">FMN</keyword>
<evidence type="ECO:0000313" key="8">
    <source>
        <dbReference type="Proteomes" id="UP001500618"/>
    </source>
</evidence>
<dbReference type="PROSITE" id="PS51349">
    <property type="entry name" value="FMN_HYDROXY_ACID_DH_2"/>
    <property type="match status" value="1"/>
</dbReference>